<evidence type="ECO:0000256" key="1">
    <source>
        <dbReference type="SAM" id="Coils"/>
    </source>
</evidence>
<dbReference type="Proteomes" id="UP000887575">
    <property type="component" value="Unassembled WGS sequence"/>
</dbReference>
<feature type="compositionally biased region" description="Polar residues" evidence="2">
    <location>
        <begin position="1"/>
        <end position="17"/>
    </location>
</feature>
<proteinExistence type="predicted"/>
<name>A0AAF3F5B7_9BILA</name>
<evidence type="ECO:0000313" key="4">
    <source>
        <dbReference type="WBParaSite" id="MBELARI_LOCUS20968"/>
    </source>
</evidence>
<feature type="region of interest" description="Disordered" evidence="2">
    <location>
        <begin position="243"/>
        <end position="271"/>
    </location>
</feature>
<dbReference type="AlphaFoldDB" id="A0AAF3F5B7"/>
<evidence type="ECO:0000256" key="2">
    <source>
        <dbReference type="SAM" id="MobiDB-lite"/>
    </source>
</evidence>
<feature type="coiled-coil region" evidence="1">
    <location>
        <begin position="34"/>
        <end position="61"/>
    </location>
</feature>
<reference evidence="4" key="1">
    <citation type="submission" date="2024-02" db="UniProtKB">
        <authorList>
            <consortium name="WormBaseParasite"/>
        </authorList>
    </citation>
    <scope>IDENTIFICATION</scope>
</reference>
<organism evidence="3 4">
    <name type="scientific">Mesorhabditis belari</name>
    <dbReference type="NCBI Taxonomy" id="2138241"/>
    <lineage>
        <taxon>Eukaryota</taxon>
        <taxon>Metazoa</taxon>
        <taxon>Ecdysozoa</taxon>
        <taxon>Nematoda</taxon>
        <taxon>Chromadorea</taxon>
        <taxon>Rhabditida</taxon>
        <taxon>Rhabditina</taxon>
        <taxon>Rhabditomorpha</taxon>
        <taxon>Rhabditoidea</taxon>
        <taxon>Rhabditidae</taxon>
        <taxon>Mesorhabditinae</taxon>
        <taxon>Mesorhabditis</taxon>
    </lineage>
</organism>
<keyword evidence="1" id="KW-0175">Coiled coil</keyword>
<protein>
    <submittedName>
        <fullName evidence="4">Uncharacterized protein</fullName>
    </submittedName>
</protein>
<sequence>MPTTRGQSMCPSSSKHGFSSIRVEGDDEDQWQSIEELQALVEKYEQKVDNLRQATINDEAALQKRLQEIRLEASKFAAIIAKRDTAEKDDETSFLKHTAKKTCLDFLRTDKHIERNNPTSLARKIVVELIDLVASFACNAEKLPKDIDDVVFQAFELRLKDFGKSLNIQTRKRLEDIGFDADVIEGLLVQMAKTSGVKIDGARAEIRHAAGKWQSELTTGDLPEIDDMLSNDEAAMENDVQLDTEDDEIWMMSDDDDDEFSMDEDEMEKLG</sequence>
<keyword evidence="3" id="KW-1185">Reference proteome</keyword>
<feature type="region of interest" description="Disordered" evidence="2">
    <location>
        <begin position="1"/>
        <end position="22"/>
    </location>
</feature>
<dbReference type="WBParaSite" id="MBELARI_LOCUS20968">
    <property type="protein sequence ID" value="MBELARI_LOCUS20968"/>
    <property type="gene ID" value="MBELARI_LOCUS20968"/>
</dbReference>
<accession>A0AAF3F5B7</accession>
<evidence type="ECO:0000313" key="3">
    <source>
        <dbReference type="Proteomes" id="UP000887575"/>
    </source>
</evidence>